<evidence type="ECO:0000313" key="3">
    <source>
        <dbReference type="Proteomes" id="UP000824890"/>
    </source>
</evidence>
<protein>
    <recommendedName>
        <fullName evidence="4">Transmembrane protein</fullName>
    </recommendedName>
</protein>
<evidence type="ECO:0000256" key="1">
    <source>
        <dbReference type="SAM" id="Phobius"/>
    </source>
</evidence>
<comment type="caution">
    <text evidence="2">The sequence shown here is derived from an EMBL/GenBank/DDBJ whole genome shotgun (WGS) entry which is preliminary data.</text>
</comment>
<dbReference type="Proteomes" id="UP000824890">
    <property type="component" value="Unassembled WGS sequence"/>
</dbReference>
<evidence type="ECO:0000313" key="2">
    <source>
        <dbReference type="EMBL" id="KAH0938110.1"/>
    </source>
</evidence>
<keyword evidence="1" id="KW-0812">Transmembrane</keyword>
<keyword evidence="1" id="KW-0472">Membrane</keyword>
<accession>A0ABQ8EBV6</accession>
<dbReference type="EMBL" id="JAGKQM010000002">
    <property type="protein sequence ID" value="KAH0938110.1"/>
    <property type="molecule type" value="Genomic_DNA"/>
</dbReference>
<feature type="transmembrane region" description="Helical" evidence="1">
    <location>
        <begin position="271"/>
        <end position="295"/>
    </location>
</feature>
<proteinExistence type="predicted"/>
<feature type="transmembrane region" description="Helical" evidence="1">
    <location>
        <begin position="162"/>
        <end position="181"/>
    </location>
</feature>
<keyword evidence="3" id="KW-1185">Reference proteome</keyword>
<gene>
    <name evidence="2" type="ORF">HID58_005571</name>
</gene>
<reference evidence="2 3" key="1">
    <citation type="submission" date="2021-05" db="EMBL/GenBank/DDBJ databases">
        <title>Genome Assembly of Synthetic Allotetraploid Brassica napus Reveals Homoeologous Exchanges between Subgenomes.</title>
        <authorList>
            <person name="Davis J.T."/>
        </authorList>
    </citation>
    <scope>NUCLEOTIDE SEQUENCE [LARGE SCALE GENOMIC DNA]</scope>
    <source>
        <strain evidence="3">cv. Da-Ae</strain>
        <tissue evidence="2">Seedling</tissue>
    </source>
</reference>
<organism evidence="2 3">
    <name type="scientific">Brassica napus</name>
    <name type="common">Rape</name>
    <dbReference type="NCBI Taxonomy" id="3708"/>
    <lineage>
        <taxon>Eukaryota</taxon>
        <taxon>Viridiplantae</taxon>
        <taxon>Streptophyta</taxon>
        <taxon>Embryophyta</taxon>
        <taxon>Tracheophyta</taxon>
        <taxon>Spermatophyta</taxon>
        <taxon>Magnoliopsida</taxon>
        <taxon>eudicotyledons</taxon>
        <taxon>Gunneridae</taxon>
        <taxon>Pentapetalae</taxon>
        <taxon>rosids</taxon>
        <taxon>malvids</taxon>
        <taxon>Brassicales</taxon>
        <taxon>Brassicaceae</taxon>
        <taxon>Brassiceae</taxon>
        <taxon>Brassica</taxon>
    </lineage>
</organism>
<evidence type="ECO:0008006" key="4">
    <source>
        <dbReference type="Google" id="ProtNLM"/>
    </source>
</evidence>
<sequence length="302" mass="32983">MFSKQNFVRCCPRWLAPSLVPEASILLPFSYLSSALLPSVVRYARLLYGGWLAPDYDLDLGAIGLDPVAHVLYWSVSESRQWSVCGPAFRDYGGGEFSDLFLLSSAFETSAWLGSRGVESQFSCLLGRDLVASPWCFGGVSLLLFGQDRHQRFLLRRGAQRVGGLVCLFLLSGLCTCWFPLCLAEVASVAYQSLTWMLALSFSLSGMGNCSVSGCAFSLLECWEASELSIRFSDTTAAKISMSLWWSIGSRFSCGPLPLDRSIPVLLVVDLSIVVAAISFSVVLALVVLVVSSWVTRTRFGS</sequence>
<keyword evidence="1" id="KW-1133">Transmembrane helix</keyword>
<name>A0ABQ8EBV6_BRANA</name>